<accession>A0A9P9E884</accession>
<protein>
    <recommendedName>
        <fullName evidence="1">Glutathione S-transferase UstS-like C-terminal domain-containing protein</fullName>
    </recommendedName>
</protein>
<dbReference type="Proteomes" id="UP000717696">
    <property type="component" value="Unassembled WGS sequence"/>
</dbReference>
<sequence length="174" mass="20067">MSTRRLHGDKVILYDLPSKDKGCACWSANPWKISWPCTWPSLHLDNTVVVKSFGLLKRATAPLMPVFPAQIPRNILRDKEMFEMSLDELEAKQGGEQAREKSKVGFTEIAEALREIDGPFYLGETVSYADFVFTSFLYFLKKTLGEKEFERLKECPEIIALYEACSKWLERDNY</sequence>
<dbReference type="CDD" id="cd00299">
    <property type="entry name" value="GST_C_family"/>
    <property type="match status" value="1"/>
</dbReference>
<evidence type="ECO:0000313" key="2">
    <source>
        <dbReference type="EMBL" id="KAH7131756.1"/>
    </source>
</evidence>
<dbReference type="Pfam" id="PF22041">
    <property type="entry name" value="GST_C_7"/>
    <property type="match status" value="1"/>
</dbReference>
<comment type="caution">
    <text evidence="2">The sequence shown here is derived from an EMBL/GenBank/DDBJ whole genome shotgun (WGS) entry which is preliminary data.</text>
</comment>
<gene>
    <name evidence="2" type="ORF">B0J13DRAFT_587962</name>
</gene>
<dbReference type="EMBL" id="JAGMUU010000019">
    <property type="protein sequence ID" value="KAH7131756.1"/>
    <property type="molecule type" value="Genomic_DNA"/>
</dbReference>
<dbReference type="AlphaFoldDB" id="A0A9P9E884"/>
<dbReference type="SUPFAM" id="SSF47616">
    <property type="entry name" value="GST C-terminal domain-like"/>
    <property type="match status" value="1"/>
</dbReference>
<feature type="domain" description="Glutathione S-transferase UstS-like C-terminal" evidence="1">
    <location>
        <begin position="79"/>
        <end position="154"/>
    </location>
</feature>
<dbReference type="InterPro" id="IPR054416">
    <property type="entry name" value="GST_UstS-like_C"/>
</dbReference>
<dbReference type="OrthoDB" id="4951845at2759"/>
<dbReference type="InterPro" id="IPR036282">
    <property type="entry name" value="Glutathione-S-Trfase_C_sf"/>
</dbReference>
<organism evidence="2 3">
    <name type="scientific">Dactylonectria estremocensis</name>
    <dbReference type="NCBI Taxonomy" id="1079267"/>
    <lineage>
        <taxon>Eukaryota</taxon>
        <taxon>Fungi</taxon>
        <taxon>Dikarya</taxon>
        <taxon>Ascomycota</taxon>
        <taxon>Pezizomycotina</taxon>
        <taxon>Sordariomycetes</taxon>
        <taxon>Hypocreomycetidae</taxon>
        <taxon>Hypocreales</taxon>
        <taxon>Nectriaceae</taxon>
        <taxon>Dactylonectria</taxon>
    </lineage>
</organism>
<evidence type="ECO:0000259" key="1">
    <source>
        <dbReference type="Pfam" id="PF22041"/>
    </source>
</evidence>
<reference evidence="2" key="1">
    <citation type="journal article" date="2021" name="Nat. Commun.">
        <title>Genetic determinants of endophytism in the Arabidopsis root mycobiome.</title>
        <authorList>
            <person name="Mesny F."/>
            <person name="Miyauchi S."/>
            <person name="Thiergart T."/>
            <person name="Pickel B."/>
            <person name="Atanasova L."/>
            <person name="Karlsson M."/>
            <person name="Huettel B."/>
            <person name="Barry K.W."/>
            <person name="Haridas S."/>
            <person name="Chen C."/>
            <person name="Bauer D."/>
            <person name="Andreopoulos W."/>
            <person name="Pangilinan J."/>
            <person name="LaButti K."/>
            <person name="Riley R."/>
            <person name="Lipzen A."/>
            <person name="Clum A."/>
            <person name="Drula E."/>
            <person name="Henrissat B."/>
            <person name="Kohler A."/>
            <person name="Grigoriev I.V."/>
            <person name="Martin F.M."/>
            <person name="Hacquard S."/>
        </authorList>
    </citation>
    <scope>NUCLEOTIDE SEQUENCE</scope>
    <source>
        <strain evidence="2">MPI-CAGE-AT-0021</strain>
    </source>
</reference>
<name>A0A9P9E884_9HYPO</name>
<proteinExistence type="predicted"/>
<dbReference type="Gene3D" id="1.20.1050.10">
    <property type="match status" value="1"/>
</dbReference>
<keyword evidence="3" id="KW-1185">Reference proteome</keyword>
<evidence type="ECO:0000313" key="3">
    <source>
        <dbReference type="Proteomes" id="UP000717696"/>
    </source>
</evidence>